<dbReference type="Pfam" id="PF25572">
    <property type="entry name" value="TPR_ZSWIM8"/>
    <property type="match status" value="1"/>
</dbReference>
<evidence type="ECO:0000256" key="1">
    <source>
        <dbReference type="PROSITE-ProRule" id="PRU00325"/>
    </source>
</evidence>
<dbReference type="PROSITE" id="PS50966">
    <property type="entry name" value="ZF_SWIM"/>
    <property type="match status" value="1"/>
</dbReference>
<proteinExistence type="predicted"/>
<evidence type="ECO:0000256" key="3">
    <source>
        <dbReference type="SAM" id="MobiDB-lite"/>
    </source>
</evidence>
<keyword evidence="1" id="KW-0479">Metal-binding</keyword>
<sequence length="990" mass="110460">MRSGLRVAQTFIEGEADDGRARRPPSSLEIDRWHDMVSRDGSGTLGGCLTIAQSMTFVPAAAGCSGGSRGVSNRARRRSVCDSSSTTRVTSDDDEMGKSFNNGKIVRRVNPKTAARTATDGYRVARRWRQMAPSPISDSAFPSGRSHWAPQLLRVDHGREFPRVGTESPATATGSSFLSKIAAVIAGGPTGHYYVRYYATRPRSLRTGYSASHAISGAQRRRLPMCFRVFPLISRTLCCNGVVAYVALAGHPNDAWLMEQVEQNIVPPAVAVGGQAIDGGMAPPAAPDDEDDRATFEDSEMFEEDLISGSDNESVNQNWRGWQGSVRNAAPQPILIQSEQESVSIGGTPPTLKTLAARVAASTMSFEQLEMQNRGHAIPSDLFCYIIKHVFPQHTEDIRMYSFLTNGSLSEYDNGHMLFKSGAVRDPLQIGYHLTASVVSPNDPHKDSRSKGSYFVDIGIDRCCITSCTCSCSHKSSWCQHVVAVCFYRIHYADLVQYRGINWSSLNSLCKKDLLKLTQNFLNCLPRQYLPVMQRLIDALANPNSEISKADGAPDPTDGEHQEVPIWNLTPPVIKENIHKALTKICIPGPTVHCDINCLSSNLSPTLTEWVAIYRSMKSKDPEGLWNLLIIASDMLKRSDPNAIRLLHICTEALMSNEHVLYWWYITKLSQSGFWMFTPASKAHFQSANGNSSQFNCSSLCDEVVNMWRLAAMNPKWSHAERENLFNELREYHRTAVTTISQLLKRMSQNSDAHSAFLFTVMDQLGFRLGPENARFSVHYFPGFFDALSACMIDWQLTNINEVLAGKTTDFRGNFKASGDLPGAFSAHEFASEISQVYDMELPTLEDGKSKCVRRGIKKNRRVIQTRSVQARHMLQMDHAEISKRSNKHNQIHGRSPEEPTCSKSLEDAREKREKLLNDDFEQIAERLNHELTDLEARYSCCEALMAHGYTQQARTLAMSVAEEMNAEPIDLLSEIEAENEARRRSIRGF</sequence>
<dbReference type="PANTHER" id="PTHR22619">
    <property type="entry name" value="ZINC FINGER SWIM DOMAIN CONTAINING PROTEIN 4, 5, 6"/>
    <property type="match status" value="1"/>
</dbReference>
<dbReference type="GO" id="GO:0031462">
    <property type="term" value="C:Cul2-RING ubiquitin ligase complex"/>
    <property type="evidence" value="ECO:0007669"/>
    <property type="project" value="TreeGrafter"/>
</dbReference>
<dbReference type="AlphaFoldDB" id="A0A1I7Y5S2"/>
<dbReference type="WBParaSite" id="L893_g1295.t1">
    <property type="protein sequence ID" value="L893_g1295.t1"/>
    <property type="gene ID" value="L893_g1295"/>
</dbReference>
<feature type="region of interest" description="Disordered" evidence="3">
    <location>
        <begin position="64"/>
        <end position="100"/>
    </location>
</feature>
<evidence type="ECO:0000313" key="6">
    <source>
        <dbReference type="WBParaSite" id="L893_g1295.t1"/>
    </source>
</evidence>
<dbReference type="InterPro" id="IPR057945">
    <property type="entry name" value="TPR_ZSWIM8"/>
</dbReference>
<organism evidence="5 6">
    <name type="scientific">Steinernema glaseri</name>
    <dbReference type="NCBI Taxonomy" id="37863"/>
    <lineage>
        <taxon>Eukaryota</taxon>
        <taxon>Metazoa</taxon>
        <taxon>Ecdysozoa</taxon>
        <taxon>Nematoda</taxon>
        <taxon>Chromadorea</taxon>
        <taxon>Rhabditida</taxon>
        <taxon>Tylenchina</taxon>
        <taxon>Panagrolaimomorpha</taxon>
        <taxon>Strongyloidoidea</taxon>
        <taxon>Steinernematidae</taxon>
        <taxon>Steinernema</taxon>
    </lineage>
</organism>
<evidence type="ECO:0000256" key="2">
    <source>
        <dbReference type="SAM" id="Coils"/>
    </source>
</evidence>
<dbReference type="Proteomes" id="UP000095287">
    <property type="component" value="Unplaced"/>
</dbReference>
<dbReference type="GO" id="GO:0008270">
    <property type="term" value="F:zinc ion binding"/>
    <property type="evidence" value="ECO:0007669"/>
    <property type="project" value="UniProtKB-KW"/>
</dbReference>
<keyword evidence="1" id="KW-0862">Zinc</keyword>
<evidence type="ECO:0000259" key="4">
    <source>
        <dbReference type="PROSITE" id="PS50966"/>
    </source>
</evidence>
<feature type="domain" description="SWIM-type" evidence="4">
    <location>
        <begin position="454"/>
        <end position="490"/>
    </location>
</feature>
<accession>A0A1I7Y5S2</accession>
<feature type="region of interest" description="Disordered" evidence="3">
    <location>
        <begin position="882"/>
        <end position="905"/>
    </location>
</feature>
<keyword evidence="5" id="KW-1185">Reference proteome</keyword>
<keyword evidence="2" id="KW-0175">Coiled coil</keyword>
<feature type="coiled-coil region" evidence="2">
    <location>
        <begin position="918"/>
        <end position="945"/>
    </location>
</feature>
<dbReference type="InterPro" id="IPR007527">
    <property type="entry name" value="Znf_SWIM"/>
</dbReference>
<protein>
    <submittedName>
        <fullName evidence="6">SWIM-type domain-containing protein</fullName>
    </submittedName>
</protein>
<name>A0A1I7Y5S2_9BILA</name>
<keyword evidence="1" id="KW-0863">Zinc-finger</keyword>
<reference evidence="6" key="1">
    <citation type="submission" date="2016-11" db="UniProtKB">
        <authorList>
            <consortium name="WormBaseParasite"/>
        </authorList>
    </citation>
    <scope>IDENTIFICATION</scope>
</reference>
<dbReference type="PANTHER" id="PTHR22619:SF1">
    <property type="entry name" value="ZINC FINGER SWIM DOMAIN-CONTAINING PROTEIN 8"/>
    <property type="match status" value="1"/>
</dbReference>
<evidence type="ECO:0000313" key="5">
    <source>
        <dbReference type="Proteomes" id="UP000095287"/>
    </source>
</evidence>